<proteinExistence type="predicted"/>
<reference evidence="1 2" key="1">
    <citation type="journal article" date="2012" name="Int. J. Syst. Evol. Microbiol.">
        <title>Flammeovirga pacifica sp. nov., isolated from deep-sea sediment.</title>
        <authorList>
            <person name="Xu H."/>
            <person name="Fu Y."/>
            <person name="Yang N."/>
            <person name="Ding Z."/>
            <person name="Lai Q."/>
            <person name="Zeng R."/>
        </authorList>
    </citation>
    <scope>NUCLEOTIDE SEQUENCE [LARGE SCALE GENOMIC DNA]</scope>
    <source>
        <strain evidence="2">DSM 24597 / LMG 26175 / WPAGA1</strain>
    </source>
</reference>
<keyword evidence="2" id="KW-1185">Reference proteome</keyword>
<dbReference type="OrthoDB" id="9801717at2"/>
<organism evidence="1 2">
    <name type="scientific">Flammeovirga pacifica</name>
    <dbReference type="NCBI Taxonomy" id="915059"/>
    <lineage>
        <taxon>Bacteria</taxon>
        <taxon>Pseudomonadati</taxon>
        <taxon>Bacteroidota</taxon>
        <taxon>Cytophagia</taxon>
        <taxon>Cytophagales</taxon>
        <taxon>Flammeovirgaceae</taxon>
        <taxon>Flammeovirga</taxon>
    </lineage>
</organism>
<dbReference type="RefSeq" id="WP_052432072.1">
    <property type="nucleotide sequence ID" value="NZ_JRYR02000001.1"/>
</dbReference>
<protein>
    <submittedName>
        <fullName evidence="1">Uncharacterized protein</fullName>
    </submittedName>
</protein>
<gene>
    <name evidence="1" type="ORF">NH26_00250</name>
</gene>
<dbReference type="EMBL" id="JRYR02000001">
    <property type="protein sequence ID" value="OHX64882.1"/>
    <property type="molecule type" value="Genomic_DNA"/>
</dbReference>
<name>A0A1S1YV41_FLAPC</name>
<accession>A0A1S1YV41</accession>
<dbReference type="STRING" id="915059.NH26_00250"/>
<comment type="caution">
    <text evidence="1">The sequence shown here is derived from an EMBL/GenBank/DDBJ whole genome shotgun (WGS) entry which is preliminary data.</text>
</comment>
<dbReference type="AlphaFoldDB" id="A0A1S1YV41"/>
<evidence type="ECO:0000313" key="2">
    <source>
        <dbReference type="Proteomes" id="UP000179797"/>
    </source>
</evidence>
<sequence length="122" mass="14340">MTKSTPDIRLNPIKIKNQKFIKLSFPMTDGMKKLVKTLPEVKWSKELECIFIPNSYKSIQNVFTTFKGIAWVDTKMVFQSNSKEELSKKEVDSYETLYKKIKAQYPNTLKIGQYNLLHWLKS</sequence>
<evidence type="ECO:0000313" key="1">
    <source>
        <dbReference type="EMBL" id="OHX64882.1"/>
    </source>
</evidence>
<dbReference type="Proteomes" id="UP000179797">
    <property type="component" value="Unassembled WGS sequence"/>
</dbReference>